<evidence type="ECO:0000313" key="1">
    <source>
        <dbReference type="EMBL" id="TGX83329.1"/>
    </source>
</evidence>
<organism evidence="1 2">
    <name type="scientific">Palleniella muris</name>
    <dbReference type="NCBI Taxonomy" id="3038145"/>
    <lineage>
        <taxon>Bacteria</taxon>
        <taxon>Pseudomonadati</taxon>
        <taxon>Bacteroidota</taxon>
        <taxon>Bacteroidia</taxon>
        <taxon>Bacteroidales</taxon>
        <taxon>Prevotellaceae</taxon>
        <taxon>Palleniella</taxon>
    </lineage>
</organism>
<dbReference type="Proteomes" id="UP000308886">
    <property type="component" value="Unassembled WGS sequence"/>
</dbReference>
<gene>
    <name evidence="1" type="ORF">E5358_03475</name>
</gene>
<dbReference type="EMBL" id="SRZC01000004">
    <property type="protein sequence ID" value="TGX83329.1"/>
    <property type="molecule type" value="Genomic_DNA"/>
</dbReference>
<accession>A0AC61QT40</accession>
<comment type="caution">
    <text evidence="1">The sequence shown here is derived from an EMBL/GenBank/DDBJ whole genome shotgun (WGS) entry which is preliminary data.</text>
</comment>
<keyword evidence="2" id="KW-1185">Reference proteome</keyword>
<proteinExistence type="predicted"/>
<evidence type="ECO:0000313" key="2">
    <source>
        <dbReference type="Proteomes" id="UP000308886"/>
    </source>
</evidence>
<name>A0AC61QT40_9BACT</name>
<protein>
    <submittedName>
        <fullName evidence="1">T9SS type A sorting domain-containing protein</fullName>
    </submittedName>
</protein>
<reference evidence="1" key="1">
    <citation type="submission" date="2019-04" db="EMBL/GenBank/DDBJ databases">
        <title>Microbes associate with the intestines of laboratory mice.</title>
        <authorList>
            <person name="Navarre W."/>
            <person name="Wong E."/>
            <person name="Huang K."/>
            <person name="Tropini C."/>
            <person name="Ng K."/>
            <person name="Yu B."/>
        </authorList>
    </citation>
    <scope>NUCLEOTIDE SEQUENCE</scope>
    <source>
        <strain evidence="1">NM73_A23</strain>
    </source>
</reference>
<sequence>MMKYIYSILFALTMSVVVPECAMANVEIIEQEQQPVVSVTNESTIHVANANGQMLYVYNVAGVRVKSFVVDGHDRHYDLNLPKGCYIIKVGKTVRKISIK</sequence>